<dbReference type="Proteomes" id="UP001244552">
    <property type="component" value="Unassembled WGS sequence"/>
</dbReference>
<organism evidence="1 2">
    <name type="scientific">Azospirillum picis</name>
    <dbReference type="NCBI Taxonomy" id="488438"/>
    <lineage>
        <taxon>Bacteria</taxon>
        <taxon>Pseudomonadati</taxon>
        <taxon>Pseudomonadota</taxon>
        <taxon>Alphaproteobacteria</taxon>
        <taxon>Rhodospirillales</taxon>
        <taxon>Azospirillaceae</taxon>
        <taxon>Azospirillum</taxon>
    </lineage>
</organism>
<evidence type="ECO:0000313" key="2">
    <source>
        <dbReference type="Proteomes" id="UP001244552"/>
    </source>
</evidence>
<comment type="caution">
    <text evidence="1">The sequence shown here is derived from an EMBL/GenBank/DDBJ whole genome shotgun (WGS) entry which is preliminary data.</text>
</comment>
<gene>
    <name evidence="1" type="ORF">QO018_003480</name>
</gene>
<proteinExistence type="predicted"/>
<keyword evidence="2" id="KW-1185">Reference proteome</keyword>
<dbReference type="EMBL" id="JAUSVU010000012">
    <property type="protein sequence ID" value="MDQ0534605.1"/>
    <property type="molecule type" value="Genomic_DNA"/>
</dbReference>
<dbReference type="RefSeq" id="WP_209983616.1">
    <property type="nucleotide sequence ID" value="NZ_JAGINO010000011.1"/>
</dbReference>
<sequence length="73" mass="8242">MEPEPSQPFHAAYSQLADFPERLDIRARRLYHMWQGERERLAAACAAELRIALAEPSERISLQPAAHAEGASR</sequence>
<accession>A0ABU0MMB0</accession>
<evidence type="ECO:0000313" key="1">
    <source>
        <dbReference type="EMBL" id="MDQ0534605.1"/>
    </source>
</evidence>
<protein>
    <submittedName>
        <fullName evidence="1">Uncharacterized protein</fullName>
    </submittedName>
</protein>
<name>A0ABU0MMB0_9PROT</name>
<reference evidence="1 2" key="1">
    <citation type="submission" date="2023-07" db="EMBL/GenBank/DDBJ databases">
        <title>Genomic Encyclopedia of Type Strains, Phase IV (KMG-IV): sequencing the most valuable type-strain genomes for metagenomic binning, comparative biology and taxonomic classification.</title>
        <authorList>
            <person name="Goeker M."/>
        </authorList>
    </citation>
    <scope>NUCLEOTIDE SEQUENCE [LARGE SCALE GENOMIC DNA]</scope>
    <source>
        <strain evidence="1 2">DSM 19922</strain>
    </source>
</reference>